<keyword evidence="1" id="KW-0614">Plasmid</keyword>
<sequence>MLACPRPAGAATAVTLHPMASTSLSPDLRAWAQAAGYTSLGDEADTNELRPLNGANIRYHLRPHDNQRTILARTEPDSDPDEHIVLLIASPKVVEHHLYSLFGDDIRDDLALPYLQLPWATGDLAPGYTLGTDAEESQVLVHHSRGAVATAPDPDFALLTLVPLSHLLGFSAADLRRAFMAEDGAPLLSNGYYAPR</sequence>
<protein>
    <submittedName>
        <fullName evidence="1">Uncharacterized protein</fullName>
    </submittedName>
</protein>
<name>A0A6H0RWL0_9MYCO</name>
<gene>
    <name evidence="1" type="ORF">EXE63_00195</name>
</gene>
<dbReference type="Proteomes" id="UP000501849">
    <property type="component" value="Plasmid unnamed1"/>
</dbReference>
<dbReference type="AlphaFoldDB" id="A0A6H0RWL0"/>
<geneLocation type="plasmid" evidence="1 2">
    <name>unnamed1</name>
</geneLocation>
<proteinExistence type="predicted"/>
<reference evidence="1 2" key="1">
    <citation type="submission" date="2019-04" db="EMBL/GenBank/DDBJ databases">
        <title>Draft, Whole-Genome Sequence of the Anthracene-degrading Mycobacterium frederiksbergense LB501T, Isolated from a Polycyclic Aromatic Hydrocarbon (PAH)-Contaminated Soil.</title>
        <authorList>
            <person name="Augelletti F."/>
        </authorList>
    </citation>
    <scope>NUCLEOTIDE SEQUENCE [LARGE SCALE GENOMIC DNA]</scope>
    <source>
        <strain evidence="1 2">LB 501T</strain>
        <plasmid evidence="1 2">unnamed1</plasmid>
    </source>
</reference>
<organism evidence="1 2">
    <name type="scientific">Mycolicibacterium frederiksbergense</name>
    <dbReference type="NCBI Taxonomy" id="117567"/>
    <lineage>
        <taxon>Bacteria</taxon>
        <taxon>Bacillati</taxon>
        <taxon>Actinomycetota</taxon>
        <taxon>Actinomycetes</taxon>
        <taxon>Mycobacteriales</taxon>
        <taxon>Mycobacteriaceae</taxon>
        <taxon>Mycolicibacterium</taxon>
    </lineage>
</organism>
<accession>A0A6H0RWL0</accession>
<dbReference type="EMBL" id="CP038797">
    <property type="protein sequence ID" value="QIV79508.1"/>
    <property type="molecule type" value="Genomic_DNA"/>
</dbReference>
<dbReference type="KEGG" id="mfre:EXE63_00195"/>
<dbReference type="Pfam" id="PF15598">
    <property type="entry name" value="Imm61"/>
    <property type="match status" value="1"/>
</dbReference>
<evidence type="ECO:0000313" key="2">
    <source>
        <dbReference type="Proteomes" id="UP000501849"/>
    </source>
</evidence>
<dbReference type="InterPro" id="IPR028953">
    <property type="entry name" value="Imm_IFT-like"/>
</dbReference>
<evidence type="ECO:0000313" key="1">
    <source>
        <dbReference type="EMBL" id="QIV79508.1"/>
    </source>
</evidence>
<keyword evidence="2" id="KW-1185">Reference proteome</keyword>